<dbReference type="SUPFAM" id="SSF54160">
    <property type="entry name" value="Chromo domain-like"/>
    <property type="match status" value="1"/>
</dbReference>
<dbReference type="Pfam" id="PF24626">
    <property type="entry name" value="SH3_Tf2-1"/>
    <property type="match status" value="1"/>
</dbReference>
<dbReference type="InterPro" id="IPR000953">
    <property type="entry name" value="Chromo/chromo_shadow_dom"/>
</dbReference>
<dbReference type="EMBL" id="BSXT01001769">
    <property type="protein sequence ID" value="GMF45048.1"/>
    <property type="molecule type" value="Genomic_DNA"/>
</dbReference>
<accession>A0A9W6XSS7</accession>
<dbReference type="InterPro" id="IPR023780">
    <property type="entry name" value="Chromo_domain"/>
</dbReference>
<protein>
    <submittedName>
        <fullName evidence="4">Unnamed protein product</fullName>
    </submittedName>
</protein>
<dbReference type="InterPro" id="IPR051219">
    <property type="entry name" value="Heterochromatin_chromo-domain"/>
</dbReference>
<keyword evidence="2" id="KW-0539">Nucleus</keyword>
<name>A0A9W6XSS7_9STRA</name>
<evidence type="ECO:0000256" key="2">
    <source>
        <dbReference type="ARBA" id="ARBA00023242"/>
    </source>
</evidence>
<reference evidence="4" key="1">
    <citation type="submission" date="2023-04" db="EMBL/GenBank/DDBJ databases">
        <title>Phytophthora fragariaefolia NBRC 109709.</title>
        <authorList>
            <person name="Ichikawa N."/>
            <person name="Sato H."/>
            <person name="Tonouchi N."/>
        </authorList>
    </citation>
    <scope>NUCLEOTIDE SEQUENCE</scope>
    <source>
        <strain evidence="4">NBRC 109709</strain>
    </source>
</reference>
<evidence type="ECO:0000313" key="4">
    <source>
        <dbReference type="EMBL" id="GMF45048.1"/>
    </source>
</evidence>
<dbReference type="SMART" id="SM00298">
    <property type="entry name" value="CHROMO"/>
    <property type="match status" value="1"/>
</dbReference>
<dbReference type="CDD" id="cd00024">
    <property type="entry name" value="CD_CSD"/>
    <property type="match status" value="1"/>
</dbReference>
<dbReference type="GO" id="GO:0005634">
    <property type="term" value="C:nucleus"/>
    <property type="evidence" value="ECO:0007669"/>
    <property type="project" value="UniProtKB-SubCell"/>
</dbReference>
<keyword evidence="5" id="KW-1185">Reference proteome</keyword>
<dbReference type="InterPro" id="IPR016197">
    <property type="entry name" value="Chromo-like_dom_sf"/>
</dbReference>
<dbReference type="Proteomes" id="UP001165121">
    <property type="component" value="Unassembled WGS sequence"/>
</dbReference>
<dbReference type="PROSITE" id="PS50013">
    <property type="entry name" value="CHROMO_2"/>
    <property type="match status" value="1"/>
</dbReference>
<evidence type="ECO:0000313" key="5">
    <source>
        <dbReference type="Proteomes" id="UP001165121"/>
    </source>
</evidence>
<organism evidence="4 5">
    <name type="scientific">Phytophthora fragariaefolia</name>
    <dbReference type="NCBI Taxonomy" id="1490495"/>
    <lineage>
        <taxon>Eukaryota</taxon>
        <taxon>Sar</taxon>
        <taxon>Stramenopiles</taxon>
        <taxon>Oomycota</taxon>
        <taxon>Peronosporomycetes</taxon>
        <taxon>Peronosporales</taxon>
        <taxon>Peronosporaceae</taxon>
        <taxon>Phytophthora</taxon>
    </lineage>
</organism>
<dbReference type="AlphaFoldDB" id="A0A9W6XSS7"/>
<comment type="subcellular location">
    <subcellularLocation>
        <location evidence="1">Nucleus</location>
    </subcellularLocation>
</comment>
<feature type="domain" description="Chromo" evidence="3">
    <location>
        <begin position="165"/>
        <end position="225"/>
    </location>
</feature>
<dbReference type="OrthoDB" id="122625at2759"/>
<dbReference type="InterPro" id="IPR056924">
    <property type="entry name" value="SH3_Tf2-1"/>
</dbReference>
<dbReference type="Pfam" id="PF00385">
    <property type="entry name" value="Chromo"/>
    <property type="match status" value="1"/>
</dbReference>
<dbReference type="Gene3D" id="2.40.50.40">
    <property type="match status" value="1"/>
</dbReference>
<proteinExistence type="predicted"/>
<sequence length="257" mass="28425">MAESQDKPKEHADARGRNNLASYSVGELVLFNAKTLPTEAGSVVFKTKLHLRYIGPFKVVVKKGLGYMLNLPKKMRTHPVFYVGLLKPYEDPARVPMEAPQQRARGAHSASPTPTSVVQQALGPDAQPLSATVSSLAQLVLQSGSLQMRSRPPPALLGEQGSLHYHVECILAKSRCRGHNQYLVKWRGYPNSENSWVFEVPLRQDCPDVVAAFDRKDQQRQRACGRPVDRLILPGNKLGGSWVRSRAQALAYTCNSS</sequence>
<dbReference type="PANTHER" id="PTHR22812">
    <property type="entry name" value="CHROMOBOX PROTEIN"/>
    <property type="match status" value="1"/>
</dbReference>
<evidence type="ECO:0000259" key="3">
    <source>
        <dbReference type="PROSITE" id="PS50013"/>
    </source>
</evidence>
<comment type="caution">
    <text evidence="4">The sequence shown here is derived from an EMBL/GenBank/DDBJ whole genome shotgun (WGS) entry which is preliminary data.</text>
</comment>
<evidence type="ECO:0000256" key="1">
    <source>
        <dbReference type="ARBA" id="ARBA00004123"/>
    </source>
</evidence>
<gene>
    <name evidence="4" type="ORF">Pfra01_001596700</name>
</gene>